<evidence type="ECO:0000313" key="1">
    <source>
        <dbReference type="EMBL" id="KAH7160702.1"/>
    </source>
</evidence>
<protein>
    <submittedName>
        <fullName evidence="1">Uncharacterized protein</fullName>
    </submittedName>
</protein>
<keyword evidence="2" id="KW-1185">Reference proteome</keyword>
<proteinExistence type="predicted"/>
<dbReference type="EMBL" id="JAGMUV010000004">
    <property type="protein sequence ID" value="KAH7160702.1"/>
    <property type="molecule type" value="Genomic_DNA"/>
</dbReference>
<reference evidence="1" key="1">
    <citation type="journal article" date="2021" name="Nat. Commun.">
        <title>Genetic determinants of endophytism in the Arabidopsis root mycobiome.</title>
        <authorList>
            <person name="Mesny F."/>
            <person name="Miyauchi S."/>
            <person name="Thiergart T."/>
            <person name="Pickel B."/>
            <person name="Atanasova L."/>
            <person name="Karlsson M."/>
            <person name="Huettel B."/>
            <person name="Barry K.W."/>
            <person name="Haridas S."/>
            <person name="Chen C."/>
            <person name="Bauer D."/>
            <person name="Andreopoulos W."/>
            <person name="Pangilinan J."/>
            <person name="LaButti K."/>
            <person name="Riley R."/>
            <person name="Lipzen A."/>
            <person name="Clum A."/>
            <person name="Drula E."/>
            <person name="Henrissat B."/>
            <person name="Kohler A."/>
            <person name="Grigoriev I.V."/>
            <person name="Martin F.M."/>
            <person name="Hacquard S."/>
        </authorList>
    </citation>
    <scope>NUCLEOTIDE SEQUENCE</scope>
    <source>
        <strain evidence="1">MPI-CAGE-AT-0147</strain>
    </source>
</reference>
<sequence length="131" mass="14901">MALISLQTSELAQAATIIYPEVISEQPLVHQCTSRSSTQRQRTRPLKSTSARFRPAFKTHNEAAFMAWLHKNTALFINPDKIVSNVAEHNPTSYEDVVLTWAKGVALRGIYDTFHDRYIVYVFVQLMDSVC</sequence>
<name>A0A9P9JGI3_9HYPO</name>
<accession>A0A9P9JGI3</accession>
<dbReference type="AlphaFoldDB" id="A0A9P9JGI3"/>
<dbReference type="Proteomes" id="UP000738349">
    <property type="component" value="Unassembled WGS sequence"/>
</dbReference>
<comment type="caution">
    <text evidence="1">The sequence shown here is derived from an EMBL/GenBank/DDBJ whole genome shotgun (WGS) entry which is preliminary data.</text>
</comment>
<evidence type="ECO:0000313" key="2">
    <source>
        <dbReference type="Proteomes" id="UP000738349"/>
    </source>
</evidence>
<organism evidence="1 2">
    <name type="scientific">Dactylonectria macrodidyma</name>
    <dbReference type="NCBI Taxonomy" id="307937"/>
    <lineage>
        <taxon>Eukaryota</taxon>
        <taxon>Fungi</taxon>
        <taxon>Dikarya</taxon>
        <taxon>Ascomycota</taxon>
        <taxon>Pezizomycotina</taxon>
        <taxon>Sordariomycetes</taxon>
        <taxon>Hypocreomycetidae</taxon>
        <taxon>Hypocreales</taxon>
        <taxon>Nectriaceae</taxon>
        <taxon>Dactylonectria</taxon>
    </lineage>
</organism>
<gene>
    <name evidence="1" type="ORF">EDB81DRAFT_943520</name>
</gene>